<proteinExistence type="predicted"/>
<dbReference type="Proteomes" id="UP000027451">
    <property type="component" value="Unassembled WGS sequence"/>
</dbReference>
<dbReference type="EMBL" id="JFHD01000037">
    <property type="protein sequence ID" value="KDR26211.1"/>
    <property type="molecule type" value="Genomic_DNA"/>
</dbReference>
<evidence type="ECO:0000313" key="1">
    <source>
        <dbReference type="EMBL" id="KDR26211.1"/>
    </source>
</evidence>
<dbReference type="RefSeq" id="WP_034473692.1">
    <property type="nucleotide sequence ID" value="NZ_JFHD01000037.1"/>
</dbReference>
<comment type="caution">
    <text evidence="1">The sequence shown here is derived from an EMBL/GenBank/DDBJ whole genome shotgun (WGS) entry which is preliminary data.</text>
</comment>
<organism evidence="1 2">
    <name type="scientific">Caballeronia zhejiangensis</name>
    <dbReference type="NCBI Taxonomy" id="871203"/>
    <lineage>
        <taxon>Bacteria</taxon>
        <taxon>Pseudomonadati</taxon>
        <taxon>Pseudomonadota</taxon>
        <taxon>Betaproteobacteria</taxon>
        <taxon>Burkholderiales</taxon>
        <taxon>Burkholderiaceae</taxon>
        <taxon>Caballeronia</taxon>
    </lineage>
</organism>
<name>A0A656QGG4_9BURK</name>
<keyword evidence="2" id="KW-1185">Reference proteome</keyword>
<protein>
    <recommendedName>
        <fullName evidence="3">Serine protease</fullName>
    </recommendedName>
</protein>
<dbReference type="InterPro" id="IPR009003">
    <property type="entry name" value="Peptidase_S1_PA"/>
</dbReference>
<accession>A0A656QGG4</accession>
<reference evidence="1 2" key="1">
    <citation type="submission" date="2014-03" db="EMBL/GenBank/DDBJ databases">
        <title>Draft Genome Sequences of Four Burkholderia Strains.</title>
        <authorList>
            <person name="Liu X.Y."/>
            <person name="Li C.X."/>
            <person name="Xu J.H."/>
        </authorList>
    </citation>
    <scope>NUCLEOTIDE SEQUENCE [LARGE SCALE GENOMIC DNA]</scope>
    <source>
        <strain evidence="1 2">OP-1</strain>
    </source>
</reference>
<dbReference type="SUPFAM" id="SSF50494">
    <property type="entry name" value="Trypsin-like serine proteases"/>
    <property type="match status" value="1"/>
</dbReference>
<sequence>MTDTPARAGLTPSEQRRQEVIAIERFAFNVTLPILLEVGADTVLRATGTLFRIAQRRFVITARHIFDNVDHEKFGYPESPLQGGTSTFGTANYILPKEEHVDVAVIELLDEKTIQCLDTNWQYLSLDNVAPVSGSTSDNAFFVSGYPGSLTEMDRGWVKGRLVTAYTQRMRSVPSGAEDPIVPGLDLFFDYSGEATSVTGQPIQTPELPGVSGASIWEVVDNVSGVWSPEAATRVVGVQSAYIHSKYIRAKSWLAVAQVLELADEQLAAAVRSKLA</sequence>
<dbReference type="AlphaFoldDB" id="A0A656QGG4"/>
<evidence type="ECO:0000313" key="2">
    <source>
        <dbReference type="Proteomes" id="UP000027451"/>
    </source>
</evidence>
<evidence type="ECO:0008006" key="3">
    <source>
        <dbReference type="Google" id="ProtNLM"/>
    </source>
</evidence>
<gene>
    <name evidence="1" type="ORF">BG60_23790</name>
</gene>